<name>A0A7H4MT09_9ENTR</name>
<evidence type="ECO:0000313" key="2">
    <source>
        <dbReference type="Proteomes" id="UP000255050"/>
    </source>
</evidence>
<protein>
    <submittedName>
        <fullName evidence="1">Uncharacterized protein</fullName>
    </submittedName>
</protein>
<dbReference type="EMBL" id="UGJR01000004">
    <property type="protein sequence ID" value="STS99345.1"/>
    <property type="molecule type" value="Genomic_DNA"/>
</dbReference>
<evidence type="ECO:0000313" key="1">
    <source>
        <dbReference type="EMBL" id="STS99345.1"/>
    </source>
</evidence>
<dbReference type="RefSeq" id="WP_224374093.1">
    <property type="nucleotide sequence ID" value="NZ_JAIPKU010000005.1"/>
</dbReference>
<dbReference type="AlphaFoldDB" id="A0A7H4MT09"/>
<dbReference type="Proteomes" id="UP000255050">
    <property type="component" value="Unassembled WGS sequence"/>
</dbReference>
<reference evidence="1 2" key="1">
    <citation type="submission" date="2018-06" db="EMBL/GenBank/DDBJ databases">
        <authorList>
            <consortium name="Pathogen Informatics"/>
            <person name="Doyle S."/>
        </authorList>
    </citation>
    <scope>NUCLEOTIDE SEQUENCE [LARGE SCALE GENOMIC DNA]</scope>
    <source>
        <strain evidence="1 2">NCTC11694</strain>
    </source>
</reference>
<sequence length="229" mass="26638">MDVQPNVQTDTVIKAFLRSELQLIRSQKKLLSVLPRDLASDYRYIPENLLERFFHPATDARLNRIALSEARPGSLLVPRVNGKPVLWGELIKLILDDSQLLKFETYGRPFDSTEMKPNEPCELLSGKQYVYKHVDLELFRKNIVSIQMNFLVNLWNLARFKPAYVRAYLALSNDAFLMLLDTEMSAFFEVTNVVLFPRFITYDAGRRDHKVYAWGYEIMADVLEGFIPR</sequence>
<proteinExistence type="predicted"/>
<organism evidence="1 2">
    <name type="scientific">Klebsiella michiganensis</name>
    <dbReference type="NCBI Taxonomy" id="1134687"/>
    <lineage>
        <taxon>Bacteria</taxon>
        <taxon>Pseudomonadati</taxon>
        <taxon>Pseudomonadota</taxon>
        <taxon>Gammaproteobacteria</taxon>
        <taxon>Enterobacterales</taxon>
        <taxon>Enterobacteriaceae</taxon>
        <taxon>Klebsiella/Raoultella group</taxon>
        <taxon>Klebsiella</taxon>
    </lineage>
</organism>
<accession>A0A7H4MT09</accession>
<gene>
    <name evidence="1" type="ORF">NCTC11694_05788</name>
</gene>
<comment type="caution">
    <text evidence="1">The sequence shown here is derived from an EMBL/GenBank/DDBJ whole genome shotgun (WGS) entry which is preliminary data.</text>
</comment>